<feature type="binding site" evidence="1">
    <location>
        <position position="97"/>
    </location>
    <ligand>
        <name>ATP</name>
        <dbReference type="ChEBI" id="CHEBI:30616"/>
    </ligand>
</feature>
<accession>A0A8S2XWT3</accession>
<comment type="caution">
    <text evidence="4">The sequence shown here is derived from an EMBL/GenBank/DDBJ whole genome shotgun (WGS) entry which is preliminary data.</text>
</comment>
<keyword evidence="1" id="KW-0547">Nucleotide-binding</keyword>
<dbReference type="Proteomes" id="UP000677228">
    <property type="component" value="Unassembled WGS sequence"/>
</dbReference>
<feature type="non-terminal residue" evidence="4">
    <location>
        <position position="126"/>
    </location>
</feature>
<evidence type="ECO:0000313" key="5">
    <source>
        <dbReference type="Proteomes" id="UP000682733"/>
    </source>
</evidence>
<protein>
    <recommendedName>
        <fullName evidence="2">Protein kinase domain-containing protein</fullName>
    </recommendedName>
</protein>
<dbReference type="Pfam" id="PF00069">
    <property type="entry name" value="Pkinase"/>
    <property type="match status" value="1"/>
</dbReference>
<gene>
    <name evidence="3" type="ORF">OVA965_LOCUS45431</name>
    <name evidence="4" type="ORF">TMI583_LOCUS48923</name>
</gene>
<dbReference type="Gene3D" id="3.30.200.20">
    <property type="entry name" value="Phosphorylase Kinase, domain 1"/>
    <property type="match status" value="1"/>
</dbReference>
<dbReference type="AlphaFoldDB" id="A0A8S2XWT3"/>
<organism evidence="4 5">
    <name type="scientific">Didymodactylos carnosus</name>
    <dbReference type="NCBI Taxonomy" id="1234261"/>
    <lineage>
        <taxon>Eukaryota</taxon>
        <taxon>Metazoa</taxon>
        <taxon>Spiralia</taxon>
        <taxon>Gnathifera</taxon>
        <taxon>Rotifera</taxon>
        <taxon>Eurotatoria</taxon>
        <taxon>Bdelloidea</taxon>
        <taxon>Philodinida</taxon>
        <taxon>Philodinidae</taxon>
        <taxon>Didymodactylos</taxon>
    </lineage>
</organism>
<dbReference type="GO" id="GO:0004672">
    <property type="term" value="F:protein kinase activity"/>
    <property type="evidence" value="ECO:0007669"/>
    <property type="project" value="InterPro"/>
</dbReference>
<dbReference type="InterPro" id="IPR000719">
    <property type="entry name" value="Prot_kinase_dom"/>
</dbReference>
<dbReference type="PROSITE" id="PS00107">
    <property type="entry name" value="PROTEIN_KINASE_ATP"/>
    <property type="match status" value="1"/>
</dbReference>
<dbReference type="SUPFAM" id="SSF56112">
    <property type="entry name" value="Protein kinase-like (PK-like)"/>
    <property type="match status" value="1"/>
</dbReference>
<evidence type="ECO:0000259" key="2">
    <source>
        <dbReference type="PROSITE" id="PS50011"/>
    </source>
</evidence>
<sequence length="126" mass="14170">HRLHGKGNAATNTKTTSSTVYERVASLLLDIIKSTAHSVQNDTKMRSSFKINVCPSDNNKDFLDLYDMNEKEILGEGRFGRVFGGTMKKNGVPVAIKRIELLQCTEQDRQNIQQEASYLFQLNHPG</sequence>
<dbReference type="InterPro" id="IPR017441">
    <property type="entry name" value="Protein_kinase_ATP_BS"/>
</dbReference>
<evidence type="ECO:0000256" key="1">
    <source>
        <dbReference type="PROSITE-ProRule" id="PRU10141"/>
    </source>
</evidence>
<dbReference type="EMBL" id="CAJOBA010102903">
    <property type="protein sequence ID" value="CAF4526692.1"/>
    <property type="molecule type" value="Genomic_DNA"/>
</dbReference>
<keyword evidence="1" id="KW-0067">ATP-binding</keyword>
<reference evidence="4" key="1">
    <citation type="submission" date="2021-02" db="EMBL/GenBank/DDBJ databases">
        <authorList>
            <person name="Nowell W R."/>
        </authorList>
    </citation>
    <scope>NUCLEOTIDE SEQUENCE</scope>
</reference>
<dbReference type="InterPro" id="IPR011009">
    <property type="entry name" value="Kinase-like_dom_sf"/>
</dbReference>
<dbReference type="EMBL" id="CAJNOK010071421">
    <property type="protein sequence ID" value="CAF1663946.1"/>
    <property type="molecule type" value="Genomic_DNA"/>
</dbReference>
<dbReference type="GO" id="GO:0005524">
    <property type="term" value="F:ATP binding"/>
    <property type="evidence" value="ECO:0007669"/>
    <property type="project" value="UniProtKB-UniRule"/>
</dbReference>
<dbReference type="PROSITE" id="PS50011">
    <property type="entry name" value="PROTEIN_KINASE_DOM"/>
    <property type="match status" value="1"/>
</dbReference>
<evidence type="ECO:0000313" key="4">
    <source>
        <dbReference type="EMBL" id="CAF4526692.1"/>
    </source>
</evidence>
<feature type="non-terminal residue" evidence="4">
    <location>
        <position position="1"/>
    </location>
</feature>
<name>A0A8S2XWT3_9BILA</name>
<dbReference type="Proteomes" id="UP000682733">
    <property type="component" value="Unassembled WGS sequence"/>
</dbReference>
<feature type="domain" description="Protein kinase" evidence="2">
    <location>
        <begin position="68"/>
        <end position="126"/>
    </location>
</feature>
<evidence type="ECO:0000313" key="3">
    <source>
        <dbReference type="EMBL" id="CAF1663946.1"/>
    </source>
</evidence>
<proteinExistence type="predicted"/>